<comment type="caution">
    <text evidence="1">The sequence shown here is derived from an EMBL/GenBank/DDBJ whole genome shotgun (WGS) entry which is preliminary data.</text>
</comment>
<evidence type="ECO:0000313" key="2">
    <source>
        <dbReference type="Proteomes" id="UP000230564"/>
    </source>
</evidence>
<reference evidence="1 2" key="1">
    <citation type="submission" date="2017-09" db="EMBL/GenBank/DDBJ databases">
        <title>Depth-based differentiation of microbial function through sediment-hosted aquifers and enrichment of novel symbionts in the deep terrestrial subsurface.</title>
        <authorList>
            <person name="Probst A.J."/>
            <person name="Ladd B."/>
            <person name="Jarett J.K."/>
            <person name="Geller-Mcgrath D.E."/>
            <person name="Sieber C.M."/>
            <person name="Emerson J.B."/>
            <person name="Anantharaman K."/>
            <person name="Thomas B.C."/>
            <person name="Malmstrom R."/>
            <person name="Stieglmeier M."/>
            <person name="Klingl A."/>
            <person name="Woyke T."/>
            <person name="Ryan C.M."/>
            <person name="Banfield J.F."/>
        </authorList>
    </citation>
    <scope>NUCLEOTIDE SEQUENCE [LARGE SCALE GENOMIC DNA]</scope>
    <source>
        <strain evidence="1">CG11_big_fil_rev_8_21_14_0_20_36_20</strain>
    </source>
</reference>
<accession>A0A2H0NCR0</accession>
<evidence type="ECO:0000313" key="1">
    <source>
        <dbReference type="EMBL" id="PIR06680.1"/>
    </source>
</evidence>
<organism evidence="1 2">
    <name type="scientific">Candidatus Komeilibacteria bacterium CG11_big_fil_rev_8_21_14_0_20_36_20</name>
    <dbReference type="NCBI Taxonomy" id="1974477"/>
    <lineage>
        <taxon>Bacteria</taxon>
        <taxon>Candidatus Komeiliibacteriota</taxon>
    </lineage>
</organism>
<evidence type="ECO:0008006" key="3">
    <source>
        <dbReference type="Google" id="ProtNLM"/>
    </source>
</evidence>
<dbReference type="Proteomes" id="UP000230564">
    <property type="component" value="Unassembled WGS sequence"/>
</dbReference>
<protein>
    <recommendedName>
        <fullName evidence="3">BppU N-terminal domain-containing protein</fullName>
    </recommendedName>
</protein>
<dbReference type="AlphaFoldDB" id="A0A2H0NCR0"/>
<dbReference type="EMBL" id="PCWQ01000011">
    <property type="protein sequence ID" value="PIR06680.1"/>
    <property type="molecule type" value="Genomic_DNA"/>
</dbReference>
<gene>
    <name evidence="1" type="ORF">COV55_02905</name>
</gene>
<sequence>MTIEPEEYNLTIHKGGKFYFEFQLQDDEGLPISLVGKSLKCRIKESVRSSEVLLDLTTANGGMIITDAVNGIAAISIRSDETSVDADRGVYDIIQIDNSYPTIESEYIMFGKVTFITGITPQ</sequence>
<name>A0A2H0NCR0_9BACT</name>
<proteinExistence type="predicted"/>